<dbReference type="AlphaFoldDB" id="A0A1R3KE47"/>
<name>A0A1R3KE47_COCAP</name>
<evidence type="ECO:0000313" key="1">
    <source>
        <dbReference type="EMBL" id="OMP05371.1"/>
    </source>
</evidence>
<keyword evidence="2" id="KW-1185">Reference proteome</keyword>
<dbReference type="Proteomes" id="UP000188268">
    <property type="component" value="Unassembled WGS sequence"/>
</dbReference>
<dbReference type="EMBL" id="AWWV01005399">
    <property type="protein sequence ID" value="OMP05371.1"/>
    <property type="molecule type" value="Genomic_DNA"/>
</dbReference>
<organism evidence="1 2">
    <name type="scientific">Corchorus capsularis</name>
    <name type="common">Jute</name>
    <dbReference type="NCBI Taxonomy" id="210143"/>
    <lineage>
        <taxon>Eukaryota</taxon>
        <taxon>Viridiplantae</taxon>
        <taxon>Streptophyta</taxon>
        <taxon>Embryophyta</taxon>
        <taxon>Tracheophyta</taxon>
        <taxon>Spermatophyta</taxon>
        <taxon>Magnoliopsida</taxon>
        <taxon>eudicotyledons</taxon>
        <taxon>Gunneridae</taxon>
        <taxon>Pentapetalae</taxon>
        <taxon>rosids</taxon>
        <taxon>malvids</taxon>
        <taxon>Malvales</taxon>
        <taxon>Malvaceae</taxon>
        <taxon>Grewioideae</taxon>
        <taxon>Apeibeae</taxon>
        <taxon>Corchorus</taxon>
    </lineage>
</organism>
<dbReference type="Gramene" id="OMP05371">
    <property type="protein sequence ID" value="OMP05371"/>
    <property type="gene ID" value="CCACVL1_01929"/>
</dbReference>
<evidence type="ECO:0000313" key="2">
    <source>
        <dbReference type="Proteomes" id="UP000188268"/>
    </source>
</evidence>
<sequence length="44" mass="5315">MEWDGPEDLVIVGYNLRIVDLITKYIQLSEKYRARFEIILYKPI</sequence>
<accession>A0A1R3KE47</accession>
<gene>
    <name evidence="1" type="ORF">CCACVL1_01929</name>
</gene>
<comment type="caution">
    <text evidence="1">The sequence shown here is derived from an EMBL/GenBank/DDBJ whole genome shotgun (WGS) entry which is preliminary data.</text>
</comment>
<reference evidence="1 2" key="1">
    <citation type="submission" date="2013-09" db="EMBL/GenBank/DDBJ databases">
        <title>Corchorus capsularis genome sequencing.</title>
        <authorList>
            <person name="Alam M."/>
            <person name="Haque M.S."/>
            <person name="Islam M.S."/>
            <person name="Emdad E.M."/>
            <person name="Islam M.M."/>
            <person name="Ahmed B."/>
            <person name="Halim A."/>
            <person name="Hossen Q.M.M."/>
            <person name="Hossain M.Z."/>
            <person name="Ahmed R."/>
            <person name="Khan M.M."/>
            <person name="Islam R."/>
            <person name="Rashid M.M."/>
            <person name="Khan S.A."/>
            <person name="Rahman M.S."/>
            <person name="Alam M."/>
        </authorList>
    </citation>
    <scope>NUCLEOTIDE SEQUENCE [LARGE SCALE GENOMIC DNA]</scope>
    <source>
        <strain evidence="2">cv. CVL-1</strain>
        <tissue evidence="1">Whole seedling</tissue>
    </source>
</reference>
<protein>
    <submittedName>
        <fullName evidence="1">Uncharacterized protein</fullName>
    </submittedName>
</protein>
<proteinExistence type="predicted"/>